<dbReference type="RefSeq" id="WP_149389347.1">
    <property type="nucleotide sequence ID" value="NZ_VTRU01000009.1"/>
</dbReference>
<evidence type="ECO:0000313" key="9">
    <source>
        <dbReference type="Proteomes" id="UP000323884"/>
    </source>
</evidence>
<comment type="subcellular location">
    <subcellularLocation>
        <location evidence="1">Secreted</location>
    </subcellularLocation>
</comment>
<dbReference type="NCBIfam" id="TIGR03696">
    <property type="entry name" value="Rhs_assc_core"/>
    <property type="match status" value="1"/>
</dbReference>
<dbReference type="InterPro" id="IPR050708">
    <property type="entry name" value="T6SS_VgrG/RHS"/>
</dbReference>
<dbReference type="GO" id="GO:0005576">
    <property type="term" value="C:extracellular region"/>
    <property type="evidence" value="ECO:0007669"/>
    <property type="project" value="UniProtKB-SubCell"/>
</dbReference>
<feature type="domain" description="Teneurin-like YD-shell" evidence="7">
    <location>
        <begin position="1782"/>
        <end position="1900"/>
    </location>
</feature>
<evidence type="ECO:0000256" key="6">
    <source>
        <dbReference type="SAM" id="MobiDB-lite"/>
    </source>
</evidence>
<dbReference type="InterPro" id="IPR003284">
    <property type="entry name" value="Sal_SpvB"/>
</dbReference>
<dbReference type="InterPro" id="IPR028994">
    <property type="entry name" value="Integrin_alpha_N"/>
</dbReference>
<dbReference type="InterPro" id="IPR006530">
    <property type="entry name" value="YD"/>
</dbReference>
<keyword evidence="2" id="KW-0964">Secreted</keyword>
<name>A0A5D8ZBT8_9FLAO</name>
<dbReference type="InterPro" id="IPR022385">
    <property type="entry name" value="Rhs_assc_core"/>
</dbReference>
<keyword evidence="9" id="KW-1185">Reference proteome</keyword>
<evidence type="ECO:0000256" key="4">
    <source>
        <dbReference type="ARBA" id="ARBA00022737"/>
    </source>
</evidence>
<organism evidence="8 9">
    <name type="scientific">Chryseobacterium panacisoli</name>
    <dbReference type="NCBI Taxonomy" id="1807141"/>
    <lineage>
        <taxon>Bacteria</taxon>
        <taxon>Pseudomonadati</taxon>
        <taxon>Bacteroidota</taxon>
        <taxon>Flavobacteriia</taxon>
        <taxon>Flavobacteriales</taxon>
        <taxon>Weeksellaceae</taxon>
        <taxon>Chryseobacterium group</taxon>
        <taxon>Chryseobacterium</taxon>
    </lineage>
</organism>
<protein>
    <submittedName>
        <fullName evidence="8">Type IV secretion protein Rhs</fullName>
    </submittedName>
</protein>
<gene>
    <name evidence="8" type="ORF">FW781_21780</name>
</gene>
<reference evidence="8 9" key="1">
    <citation type="submission" date="2019-08" db="EMBL/GenBank/DDBJ databases">
        <title>Draft genome sequence of Chryseobacterium sp. Gsoil 183.</title>
        <authorList>
            <person name="Im W.-T."/>
        </authorList>
    </citation>
    <scope>NUCLEOTIDE SEQUENCE [LARGE SCALE GENOMIC DNA]</scope>
    <source>
        <strain evidence="8 9">Gsoil 183</strain>
    </source>
</reference>
<dbReference type="OrthoDB" id="6225685at2"/>
<dbReference type="PANTHER" id="PTHR32305">
    <property type="match status" value="1"/>
</dbReference>
<keyword evidence="5" id="KW-0843">Virulence</keyword>
<dbReference type="Pfam" id="PF13517">
    <property type="entry name" value="FG-GAP_3"/>
    <property type="match status" value="1"/>
</dbReference>
<feature type="compositionally biased region" description="Polar residues" evidence="6">
    <location>
        <begin position="70"/>
        <end position="86"/>
    </location>
</feature>
<keyword evidence="3" id="KW-0732">Signal</keyword>
<dbReference type="NCBIfam" id="TIGR01643">
    <property type="entry name" value="YD_repeat_2x"/>
    <property type="match status" value="1"/>
</dbReference>
<feature type="region of interest" description="Disordered" evidence="6">
    <location>
        <begin position="56"/>
        <end position="95"/>
    </location>
</feature>
<evidence type="ECO:0000259" key="7">
    <source>
        <dbReference type="Pfam" id="PF25023"/>
    </source>
</evidence>
<proteinExistence type="predicted"/>
<dbReference type="GO" id="GO:0005737">
    <property type="term" value="C:cytoplasm"/>
    <property type="evidence" value="ECO:0007669"/>
    <property type="project" value="InterPro"/>
</dbReference>
<sequence length="2255" mass="250380">MKLFSSLMLSLCSVWGFTQTILYQPESTSRTVQDPQTVVMTQGFFAKSDVSNPFLAKIGPATENPGGGPTNSNAGANNPNGTSSPAGKSFHDTKGNIDVAGGGQLQFTLPIALPPGIKSVAPQINLVYASGSGNGIAGYSWNLSGITSISRIGKNIDKDGEPKGIQLDYSDYYSFNGQRLILKSGEYGKDGAEYVTEKYSNIKIKSVGTYGIDGQDAGPAHFEVTFEDGSQAWYGKNEGGFRGSVVVTTPLEYNIVKWKDAQGNYISYSYESDSDTGGFRTSNRVMRISTIAWGGNETLNKPHFNLIEFTYNDRGIVEESYVQGLRHTQSKILSEVKVNSNGSQFKRYVIEYVNNDTKYRFVNKITEYNANNEPANPVTFENESSPQSSNMFNQNSRFDEIYGDGVISGDFNGDGKLDFVKKNTLMLSRLDGNSTFFTVQYAGTAVSKGSFLKNGKFSPKDVLYTLSDNEPDGKTRLKIYDFNGTNFEEITSKELDFSPYNFSSTEGYTPIYGVSNPLVAGTSTLKFLEGDFNGDGISEFIISTLKMVQEEIWGMDWNGYPELQGAEIIGNEIFDFYFDPLSGTLKRVNLPLSDYSKYIGPYLFTDQWYYKPVPIGDFDGDGKTDLISLLNGTKVYSLNNATKEFELKVQSPAQISVRGVALLGDFNGDGKTDVMSPVAEDSADWKMFISTGKGVAEYYYSNLTLYKPEHTGAPTKRRQTLRNYFTPDLNKDGKSDFLHFQSEVWFREWAINNPDSSYGFVYFRNDGADSTGKPIFTTAYNLASKEETAWGDKNDEDINYSNYGEHYFPLIGSFRLSQLNTDFAIIHKTKLITWDLGGKLDKMARIKSITQGGIKTDIEYSPLINEGNIYKSYLDTNPVSYPYINVRENLNYYVVSKLIQDQRKQEFRYRDLIGHLNGKGMIGFRQTAQSTFFANGFENTKIWTGSELMPLNEGLPYKDWSVRTYDENKIFPADITENNTQLLSFKQYDYKIDKILNGQVVTAAVADANKAKVITAIVPGNTKSKDFLTGTVITGNVTYGDYYLPKQSISNVNNGLAITTSTFDYYHNPSGVGANYYIGRPKLKDNVTQAYGDSKASKEEYGYDNNLLKTLKTWNRDNTAYLVETYNYDSFGNLTEKNITNSTDSQTQTTKTGYEPQGRFVNKKTDNLGLIIQIEYNNWGQVLTQTDPFGNTLENTYDKWGKILTSKNNLGGMTTYQYDRDDNSNIISTEYNPDGGISKKYTNKLGQEYKIATKAFGQGKYVSQETRYDVLGRKTMESDPYFEGQGAGLWNTIVYDDSVFPAKATATASNGKQTETLVSGSTTTIKELNGYQRTTSKISDALGNVVSSTDKGGTIQFVYNAAGEQVKAQYGENIVTTKYDGWGRKSEVNDPSNGIYKYEYDGLGQPKKIISPKGTKEYKYNALGQLILNKELSVADGGKATDKTISFTYDNKGRLASKSGTSNGMPYSSAISYDPQGRIVSSSESSNGKYFIQKGITYDDKARVISYEKQLYSSGVLTKVQIENVYSAWNGELSQVKDKSSGKILSQLNETNAKGQILKAKLGAAEITNTYDTNGFLSTTNHSSQVKPSILQLSYSFDAIKNELKSRTTGGDFNIVESFDYDSNNRLINWTDPVTGIKPASNRNVYDVKGRIVENDQVGKIKFENSSKVYQATGMTLNAAGTQNYNNDLIQSIVYNENNDPVFIDGMKGDVAFQYGLTDMRQRVTYGGNFNPDEEGKFTKYYSEDGSYEILKNNATGKEKHILYIGGTPYESNIVFLKDFTENAGSYKFLHKDHLGSILAISNEAGNKLEQRHFDAWGNFTHLQIGNGPVITDKNSIDNSSLLIDRGYTSHEYFAEVGIIHMNGRLYDPLLRRFLNADENIQDPYNTQNYNKYGYVMNNPLLYNDPSGEFVWWVPAVVAIVSEFFTMYYTQTPFDPMRFAGSLAMSYASAGLAGQIGDVFKIASVINTLGPTGTILARAGAHALTQGLLSYVQGGNFWSGALSGAFSSASSDLLEMATSNVGSNNILRSDGFALFNGAISGGVGAVLGGGNFWMGAGQGLIVTGFNFLAHKIEENNLIRKAFEDPDGKPAENMESVKDAYGKVKKLFTKAMLAAVKAVPISDIKLDLENNINPNDDFAADTRWGEKTVFTTKGVKGKVLSVEISGKIVITLFKGSFSSWVNLGKSILHEYYHVADMRSQAYKTQYIKTVNTYKDTETITGSLTDWSEDRAFKFIFSLGDTTSVYKDYKHLYHKKK</sequence>
<dbReference type="Pfam" id="PF25023">
    <property type="entry name" value="TEN_YD-shell"/>
    <property type="match status" value="1"/>
</dbReference>
<dbReference type="InterPro" id="IPR013517">
    <property type="entry name" value="FG-GAP"/>
</dbReference>
<dbReference type="Proteomes" id="UP000323884">
    <property type="component" value="Unassembled WGS sequence"/>
</dbReference>
<dbReference type="PANTHER" id="PTHR32305:SF15">
    <property type="entry name" value="PROTEIN RHSA-RELATED"/>
    <property type="match status" value="1"/>
</dbReference>
<dbReference type="EMBL" id="VTRU01000009">
    <property type="protein sequence ID" value="TZF92368.1"/>
    <property type="molecule type" value="Genomic_DNA"/>
</dbReference>
<dbReference type="Pfam" id="PF03534">
    <property type="entry name" value="SpvB"/>
    <property type="match status" value="1"/>
</dbReference>
<evidence type="ECO:0000256" key="5">
    <source>
        <dbReference type="ARBA" id="ARBA00023026"/>
    </source>
</evidence>
<evidence type="ECO:0000313" key="8">
    <source>
        <dbReference type="EMBL" id="TZF92368.1"/>
    </source>
</evidence>
<evidence type="ECO:0000256" key="1">
    <source>
        <dbReference type="ARBA" id="ARBA00004613"/>
    </source>
</evidence>
<evidence type="ECO:0000256" key="2">
    <source>
        <dbReference type="ARBA" id="ARBA00022525"/>
    </source>
</evidence>
<accession>A0A5D8ZBT8</accession>
<dbReference type="Gene3D" id="2.180.10.10">
    <property type="entry name" value="RHS repeat-associated core"/>
    <property type="match status" value="1"/>
</dbReference>
<keyword evidence="4" id="KW-0677">Repeat</keyword>
<dbReference type="SUPFAM" id="SSF69318">
    <property type="entry name" value="Integrin alpha N-terminal domain"/>
    <property type="match status" value="1"/>
</dbReference>
<evidence type="ECO:0000256" key="3">
    <source>
        <dbReference type="ARBA" id="ARBA00022729"/>
    </source>
</evidence>
<comment type="caution">
    <text evidence="8">The sequence shown here is derived from an EMBL/GenBank/DDBJ whole genome shotgun (WGS) entry which is preliminary data.</text>
</comment>
<dbReference type="InterPro" id="IPR056823">
    <property type="entry name" value="TEN-like_YD-shell"/>
</dbReference>